<dbReference type="InterPro" id="IPR008927">
    <property type="entry name" value="6-PGluconate_DH-like_C_sf"/>
</dbReference>
<dbReference type="SUPFAM" id="SSF48179">
    <property type="entry name" value="6-phosphogluconate dehydrogenase C-terminal domain-like"/>
    <property type="match status" value="1"/>
</dbReference>
<dbReference type="RefSeq" id="WP_114116576.1">
    <property type="nucleotide sequence ID" value="NZ_BMHU01000001.1"/>
</dbReference>
<name>A0A367Y8Z6_9MICO</name>
<dbReference type="SUPFAM" id="SSF51735">
    <property type="entry name" value="NAD(P)-binding Rossmann-fold domains"/>
    <property type="match status" value="1"/>
</dbReference>
<feature type="domain" description="3-hydroxyacyl-CoA dehydrogenase NAD binding" evidence="6">
    <location>
        <begin position="3"/>
        <end position="182"/>
    </location>
</feature>
<keyword evidence="3 7" id="KW-0560">Oxidoreductase</keyword>
<sequence>MQQVTVLGTGVLGSQIIFQSAYSGKDVVAYDISDEIIAKLPERWEQLKPLYLRDLPDATPDKLDAAVSRIRATSDLADAVADADIVIEAVPERLDIKRDTWQKVSAAAPEKTIFATNSSTLLPSDIVSAVDRPSKFLALHFANEIWRNNTGEVMAQDQTDPEIFEQVAVFAEEIGMIAIRVKKEQPGYVVNSLLVPLLDAAADLWVRGVADIETIDLTWRTATGAPVGPFQMLDVIGMMTPYNLGKDSENPVKREFAERLKTEYIDKGYLGVATGRGFYEYGA</sequence>
<dbReference type="EC" id="1.1.1.35" evidence="7"/>
<feature type="site" description="Important for catalytic activity" evidence="4">
    <location>
        <position position="140"/>
    </location>
</feature>
<comment type="pathway">
    <text evidence="1">Lipid metabolism; butanoate metabolism.</text>
</comment>
<evidence type="ECO:0000259" key="6">
    <source>
        <dbReference type="Pfam" id="PF02737"/>
    </source>
</evidence>
<dbReference type="Pfam" id="PF02737">
    <property type="entry name" value="3HCDH_N"/>
    <property type="match status" value="1"/>
</dbReference>
<dbReference type="Proteomes" id="UP000253508">
    <property type="component" value="Unassembled WGS sequence"/>
</dbReference>
<accession>A0A367Y8Z6</accession>
<dbReference type="Pfam" id="PF00725">
    <property type="entry name" value="3HCDH"/>
    <property type="match status" value="1"/>
</dbReference>
<evidence type="ECO:0000256" key="3">
    <source>
        <dbReference type="ARBA" id="ARBA00023002"/>
    </source>
</evidence>
<dbReference type="NCBIfam" id="NF006143">
    <property type="entry name" value="PRK08293.1"/>
    <property type="match status" value="1"/>
</dbReference>
<dbReference type="EMBL" id="QORO01000001">
    <property type="protein sequence ID" value="RCK61471.1"/>
    <property type="molecule type" value="Genomic_DNA"/>
</dbReference>
<evidence type="ECO:0000256" key="4">
    <source>
        <dbReference type="PIRSR" id="PIRSR000105-1"/>
    </source>
</evidence>
<comment type="similarity">
    <text evidence="2">Belongs to the 3-hydroxyacyl-CoA dehydrogenase family.</text>
</comment>
<dbReference type="InterPro" id="IPR006108">
    <property type="entry name" value="3HC_DH_C"/>
</dbReference>
<evidence type="ECO:0000313" key="8">
    <source>
        <dbReference type="Proteomes" id="UP000253508"/>
    </source>
</evidence>
<dbReference type="OrthoDB" id="9771883at2"/>
<gene>
    <name evidence="7" type="ORF">DTO57_02170</name>
</gene>
<dbReference type="AlphaFoldDB" id="A0A367Y8Z6"/>
<keyword evidence="8" id="KW-1185">Reference proteome</keyword>
<evidence type="ECO:0000256" key="1">
    <source>
        <dbReference type="ARBA" id="ARBA00005086"/>
    </source>
</evidence>
<organism evidence="7 8">
    <name type="scientific">Microbacterium sorbitolivorans</name>
    <dbReference type="NCBI Taxonomy" id="1867410"/>
    <lineage>
        <taxon>Bacteria</taxon>
        <taxon>Bacillati</taxon>
        <taxon>Actinomycetota</taxon>
        <taxon>Actinomycetes</taxon>
        <taxon>Micrococcales</taxon>
        <taxon>Microbacteriaceae</taxon>
        <taxon>Microbacterium</taxon>
    </lineage>
</organism>
<dbReference type="GO" id="GO:0070403">
    <property type="term" value="F:NAD+ binding"/>
    <property type="evidence" value="ECO:0007669"/>
    <property type="project" value="InterPro"/>
</dbReference>
<dbReference type="PANTHER" id="PTHR48075:SF5">
    <property type="entry name" value="3-HYDROXYBUTYRYL-COA DEHYDROGENASE"/>
    <property type="match status" value="1"/>
</dbReference>
<reference evidence="7 8" key="1">
    <citation type="submission" date="2018-07" db="EMBL/GenBank/DDBJ databases">
        <title>Microbacterium endoborsara sp. nov., a novel actinobacterium isolated from Borszczowia aralocaspica.</title>
        <authorList>
            <person name="An D."/>
        </authorList>
    </citation>
    <scope>NUCLEOTIDE SEQUENCE [LARGE SCALE GENOMIC DNA]</scope>
    <source>
        <strain evidence="7 8">C1.15228</strain>
    </source>
</reference>
<comment type="caution">
    <text evidence="7">The sequence shown here is derived from an EMBL/GenBank/DDBJ whole genome shotgun (WGS) entry which is preliminary data.</text>
</comment>
<protein>
    <submittedName>
        <fullName evidence="7">3-hydroxyacyl-CoA dehydrogenase</fullName>
        <ecNumber evidence="7">1.1.1.35</ecNumber>
    </submittedName>
</protein>
<dbReference type="InterPro" id="IPR036291">
    <property type="entry name" value="NAD(P)-bd_dom_sf"/>
</dbReference>
<dbReference type="InterPro" id="IPR013328">
    <property type="entry name" value="6PGD_dom2"/>
</dbReference>
<dbReference type="PIRSF" id="PIRSF000105">
    <property type="entry name" value="HCDH"/>
    <property type="match status" value="1"/>
</dbReference>
<evidence type="ECO:0000256" key="2">
    <source>
        <dbReference type="ARBA" id="ARBA00009463"/>
    </source>
</evidence>
<dbReference type="PANTHER" id="PTHR48075">
    <property type="entry name" value="3-HYDROXYACYL-COA DEHYDROGENASE FAMILY PROTEIN"/>
    <property type="match status" value="1"/>
</dbReference>
<dbReference type="GO" id="GO:0006631">
    <property type="term" value="P:fatty acid metabolic process"/>
    <property type="evidence" value="ECO:0007669"/>
    <property type="project" value="InterPro"/>
</dbReference>
<dbReference type="Gene3D" id="3.40.50.720">
    <property type="entry name" value="NAD(P)-binding Rossmann-like Domain"/>
    <property type="match status" value="1"/>
</dbReference>
<evidence type="ECO:0000259" key="5">
    <source>
        <dbReference type="Pfam" id="PF00725"/>
    </source>
</evidence>
<dbReference type="InterPro" id="IPR022694">
    <property type="entry name" value="3-OHacyl-CoA_DH"/>
</dbReference>
<proteinExistence type="inferred from homology"/>
<dbReference type="Gene3D" id="1.10.1040.10">
    <property type="entry name" value="N-(1-d-carboxylethyl)-l-norvaline Dehydrogenase, domain 2"/>
    <property type="match status" value="1"/>
</dbReference>
<dbReference type="InterPro" id="IPR006176">
    <property type="entry name" value="3-OHacyl-CoA_DH_NAD-bd"/>
</dbReference>
<dbReference type="GO" id="GO:0003857">
    <property type="term" value="F:(3S)-3-hydroxyacyl-CoA dehydrogenase (NAD+) activity"/>
    <property type="evidence" value="ECO:0007669"/>
    <property type="project" value="UniProtKB-EC"/>
</dbReference>
<feature type="domain" description="3-hydroxyacyl-CoA dehydrogenase C-terminal" evidence="5">
    <location>
        <begin position="187"/>
        <end position="281"/>
    </location>
</feature>
<evidence type="ECO:0000313" key="7">
    <source>
        <dbReference type="EMBL" id="RCK61471.1"/>
    </source>
</evidence>